<dbReference type="PROSITE" id="PS51257">
    <property type="entry name" value="PROKAR_LIPOPROTEIN"/>
    <property type="match status" value="1"/>
</dbReference>
<dbReference type="Proteomes" id="UP000288246">
    <property type="component" value="Unassembled WGS sequence"/>
</dbReference>
<comment type="similarity">
    <text evidence="2">Belongs to the BMP lipoprotein family.</text>
</comment>
<keyword evidence="10" id="KW-1185">Reference proteome</keyword>
<dbReference type="GO" id="GO:0005886">
    <property type="term" value="C:plasma membrane"/>
    <property type="evidence" value="ECO:0007669"/>
    <property type="project" value="UniProtKB-SubCell"/>
</dbReference>
<dbReference type="SUPFAM" id="SSF53822">
    <property type="entry name" value="Periplasmic binding protein-like I"/>
    <property type="match status" value="1"/>
</dbReference>
<accession>A0A401V2T3</accession>
<dbReference type="InterPro" id="IPR028082">
    <property type="entry name" value="Peripla_BP_I"/>
</dbReference>
<evidence type="ECO:0000256" key="2">
    <source>
        <dbReference type="ARBA" id="ARBA00008610"/>
    </source>
</evidence>
<evidence type="ECO:0000256" key="3">
    <source>
        <dbReference type="ARBA" id="ARBA00022475"/>
    </source>
</evidence>
<sequence>MKKIIRVAALGGAVALALAACGSAPEDTNETAGGGDTAAATDFKGCMVSDFGGFDDNSFNQSGIEGLERAVDELGIEQATAESTDAGQYKTNVDSMIQASCDLIITVGFNLADTTAEAADANPDQHFALIDSGVDPARDNVKPLLFNTQEAAYLAGYVAAAMSKTGAVGTFGGEPYPSVTIFMDGFYDGVQKYNEDNGTAVKVLGWDKTAQNGTFTNTFEITAKGEEATNALIAQGADVILPVAGPVGEGALTAARAAGGVLVIGVDSDFWEQPKYAQYKDIILTSVLKQIGQSVFDTISATAEGEFDAEPYVGTLANEGVGLAPFHDLESSVPADVVTKIDELKQQIVDGDLTVESPSQN</sequence>
<comment type="subcellular location">
    <subcellularLocation>
        <location evidence="1">Cell membrane</location>
        <topology evidence="1">Lipid-anchor</topology>
    </subcellularLocation>
</comment>
<evidence type="ECO:0000259" key="8">
    <source>
        <dbReference type="Pfam" id="PF02608"/>
    </source>
</evidence>
<dbReference type="CDD" id="cd06354">
    <property type="entry name" value="PBP1_PrnA-like"/>
    <property type="match status" value="1"/>
</dbReference>
<evidence type="ECO:0000313" key="10">
    <source>
        <dbReference type="Proteomes" id="UP000288246"/>
    </source>
</evidence>
<evidence type="ECO:0000313" key="9">
    <source>
        <dbReference type="EMBL" id="GCD21218.1"/>
    </source>
</evidence>
<gene>
    <name evidence="9" type="ORF">CTKZ_27800</name>
</gene>
<dbReference type="InterPro" id="IPR050957">
    <property type="entry name" value="BMP_lipoprotein"/>
</dbReference>
<organism evidence="9 10">
    <name type="scientific">Cellulomonas algicola</name>
    <dbReference type="NCBI Taxonomy" id="2071633"/>
    <lineage>
        <taxon>Bacteria</taxon>
        <taxon>Bacillati</taxon>
        <taxon>Actinomycetota</taxon>
        <taxon>Actinomycetes</taxon>
        <taxon>Micrococcales</taxon>
        <taxon>Cellulomonadaceae</taxon>
        <taxon>Cellulomonas</taxon>
    </lineage>
</organism>
<protein>
    <submittedName>
        <fullName evidence="9">BMP family ABC transporter substrate-binding protein</fullName>
    </submittedName>
</protein>
<evidence type="ECO:0000256" key="7">
    <source>
        <dbReference type="SAM" id="SignalP"/>
    </source>
</evidence>
<dbReference type="InterPro" id="IPR003760">
    <property type="entry name" value="PnrA-like"/>
</dbReference>
<evidence type="ECO:0000256" key="6">
    <source>
        <dbReference type="ARBA" id="ARBA00023288"/>
    </source>
</evidence>
<dbReference type="PANTHER" id="PTHR34296">
    <property type="entry name" value="TRANSCRIPTIONAL ACTIVATOR PROTEIN MED"/>
    <property type="match status" value="1"/>
</dbReference>
<evidence type="ECO:0000256" key="1">
    <source>
        <dbReference type="ARBA" id="ARBA00004193"/>
    </source>
</evidence>
<evidence type="ECO:0000256" key="5">
    <source>
        <dbReference type="ARBA" id="ARBA00023136"/>
    </source>
</evidence>
<feature type="domain" description="ABC transporter substrate-binding protein PnrA-like" evidence="8">
    <location>
        <begin position="46"/>
        <end position="352"/>
    </location>
</feature>
<feature type="chain" id="PRO_5038993496" evidence="7">
    <location>
        <begin position="20"/>
        <end position="361"/>
    </location>
</feature>
<keyword evidence="6" id="KW-0449">Lipoprotein</keyword>
<dbReference type="Pfam" id="PF02608">
    <property type="entry name" value="Bmp"/>
    <property type="match status" value="1"/>
</dbReference>
<feature type="signal peptide" evidence="7">
    <location>
        <begin position="1"/>
        <end position="19"/>
    </location>
</feature>
<comment type="caution">
    <text evidence="9">The sequence shown here is derived from an EMBL/GenBank/DDBJ whole genome shotgun (WGS) entry which is preliminary data.</text>
</comment>
<keyword evidence="4 7" id="KW-0732">Signal</keyword>
<dbReference type="AlphaFoldDB" id="A0A401V2T3"/>
<reference evidence="9 10" key="1">
    <citation type="submission" date="2018-11" db="EMBL/GenBank/DDBJ databases">
        <title>Draft genome sequence of Cellulomonas takizawaensis strain TKZ-21.</title>
        <authorList>
            <person name="Yamamura H."/>
            <person name="Hayashi T."/>
            <person name="Hamada M."/>
            <person name="Serisawa Y."/>
            <person name="Matsuyama K."/>
            <person name="Nakagawa Y."/>
            <person name="Otoguro M."/>
            <person name="Yanagida F."/>
            <person name="Hayakawa M."/>
        </authorList>
    </citation>
    <scope>NUCLEOTIDE SEQUENCE [LARGE SCALE GENOMIC DNA]</scope>
    <source>
        <strain evidence="9 10">TKZ-21</strain>
    </source>
</reference>
<dbReference type="Gene3D" id="3.40.50.2300">
    <property type="match status" value="2"/>
</dbReference>
<dbReference type="OrthoDB" id="9784230at2"/>
<name>A0A401V2T3_9CELL</name>
<keyword evidence="3" id="KW-1003">Cell membrane</keyword>
<dbReference type="RefSeq" id="WP_124343728.1">
    <property type="nucleotide sequence ID" value="NZ_BHYL01000247.1"/>
</dbReference>
<keyword evidence="5" id="KW-0472">Membrane</keyword>
<dbReference type="PANTHER" id="PTHR34296:SF2">
    <property type="entry name" value="ABC TRANSPORTER GUANOSINE-BINDING PROTEIN NUPN"/>
    <property type="match status" value="1"/>
</dbReference>
<evidence type="ECO:0000256" key="4">
    <source>
        <dbReference type="ARBA" id="ARBA00022729"/>
    </source>
</evidence>
<dbReference type="EMBL" id="BHYL01000247">
    <property type="protein sequence ID" value="GCD21218.1"/>
    <property type="molecule type" value="Genomic_DNA"/>
</dbReference>
<proteinExistence type="inferred from homology"/>